<protein>
    <submittedName>
        <fullName evidence="1">Uncharacterized protein</fullName>
    </submittedName>
</protein>
<sequence length="199" mass="22879">MGNILQISMPNFTLLGISHFEMPRTFGILPLSKTANNWRKYRDARRTANEAVATAKATHYEESNKELDTRDGERLIYRLAKSRKRQAEGVEKFHEINDEHGKLLVNYRKVRERLHDYFEKVSSGEFTHLPIPQLQPTHGPVQSITVEETEAALKQMKSDKTASPDDVAVEVRMLEFCCMADNVFNRAVVEKNGNESRRC</sequence>
<evidence type="ECO:0000313" key="1">
    <source>
        <dbReference type="EMBL" id="EYB95138.1"/>
    </source>
</evidence>
<dbReference type="Proteomes" id="UP000024635">
    <property type="component" value="Unassembled WGS sequence"/>
</dbReference>
<reference evidence="2" key="1">
    <citation type="journal article" date="2015" name="Nat. Genet.">
        <title>The genome and transcriptome of the zoonotic hookworm Ancylostoma ceylanicum identify infection-specific gene families.</title>
        <authorList>
            <person name="Schwarz E.M."/>
            <person name="Hu Y."/>
            <person name="Antoshechkin I."/>
            <person name="Miller M.M."/>
            <person name="Sternberg P.W."/>
            <person name="Aroian R.V."/>
        </authorList>
    </citation>
    <scope>NUCLEOTIDE SEQUENCE</scope>
    <source>
        <strain evidence="2">HY135</strain>
    </source>
</reference>
<accession>A0A016SWQ8</accession>
<dbReference type="EMBL" id="JARK01001499">
    <property type="protein sequence ID" value="EYB95138.1"/>
    <property type="molecule type" value="Genomic_DNA"/>
</dbReference>
<evidence type="ECO:0000313" key="2">
    <source>
        <dbReference type="Proteomes" id="UP000024635"/>
    </source>
</evidence>
<name>A0A016SWQ8_9BILA</name>
<gene>
    <name evidence="1" type="primary">Acey_s0163.g3477</name>
    <name evidence="1" type="ORF">Y032_0163g3477</name>
</gene>
<keyword evidence="2" id="KW-1185">Reference proteome</keyword>
<dbReference type="AlphaFoldDB" id="A0A016SWQ8"/>
<comment type="caution">
    <text evidence="1">The sequence shown here is derived from an EMBL/GenBank/DDBJ whole genome shotgun (WGS) entry which is preliminary data.</text>
</comment>
<organism evidence="1 2">
    <name type="scientific">Ancylostoma ceylanicum</name>
    <dbReference type="NCBI Taxonomy" id="53326"/>
    <lineage>
        <taxon>Eukaryota</taxon>
        <taxon>Metazoa</taxon>
        <taxon>Ecdysozoa</taxon>
        <taxon>Nematoda</taxon>
        <taxon>Chromadorea</taxon>
        <taxon>Rhabditida</taxon>
        <taxon>Rhabditina</taxon>
        <taxon>Rhabditomorpha</taxon>
        <taxon>Strongyloidea</taxon>
        <taxon>Ancylostomatidae</taxon>
        <taxon>Ancylostomatinae</taxon>
        <taxon>Ancylostoma</taxon>
    </lineage>
</organism>
<proteinExistence type="predicted"/>
<dbReference type="OrthoDB" id="1729993at2759"/>